<dbReference type="Pfam" id="PF05225">
    <property type="entry name" value="HTH_psq"/>
    <property type="match status" value="1"/>
</dbReference>
<dbReference type="Proteomes" id="UP001159363">
    <property type="component" value="Chromosome 6"/>
</dbReference>
<reference evidence="4 5" key="1">
    <citation type="submission" date="2023-02" db="EMBL/GenBank/DDBJ databases">
        <title>LHISI_Scaffold_Assembly.</title>
        <authorList>
            <person name="Stuart O.P."/>
            <person name="Cleave R."/>
            <person name="Magrath M.J.L."/>
            <person name="Mikheyev A.S."/>
        </authorList>
    </citation>
    <scope>NUCLEOTIDE SEQUENCE [LARGE SCALE GENOMIC DNA]</scope>
    <source>
        <strain evidence="4">Daus_M_001</strain>
        <tissue evidence="4">Leg muscle</tissue>
    </source>
</reference>
<dbReference type="Gene3D" id="1.10.10.60">
    <property type="entry name" value="Homeodomain-like"/>
    <property type="match status" value="1"/>
</dbReference>
<comment type="caution">
    <text evidence="4">The sequence shown here is derived from an EMBL/GenBank/DDBJ whole genome shotgun (WGS) entry which is preliminary data.</text>
</comment>
<evidence type="ECO:0000259" key="3">
    <source>
        <dbReference type="Pfam" id="PF05225"/>
    </source>
</evidence>
<accession>A0ABQ9H623</accession>
<organism evidence="4 5">
    <name type="scientific">Dryococelus australis</name>
    <dbReference type="NCBI Taxonomy" id="614101"/>
    <lineage>
        <taxon>Eukaryota</taxon>
        <taxon>Metazoa</taxon>
        <taxon>Ecdysozoa</taxon>
        <taxon>Arthropoda</taxon>
        <taxon>Hexapoda</taxon>
        <taxon>Insecta</taxon>
        <taxon>Pterygota</taxon>
        <taxon>Neoptera</taxon>
        <taxon>Polyneoptera</taxon>
        <taxon>Phasmatodea</taxon>
        <taxon>Verophasmatodea</taxon>
        <taxon>Anareolatae</taxon>
        <taxon>Phasmatidae</taxon>
        <taxon>Eurycanthinae</taxon>
        <taxon>Dryococelus</taxon>
    </lineage>
</organism>
<keyword evidence="5" id="KW-1185">Reference proteome</keyword>
<dbReference type="EMBL" id="JARBHB010000007">
    <property type="protein sequence ID" value="KAJ8879727.1"/>
    <property type="molecule type" value="Genomic_DNA"/>
</dbReference>
<feature type="domain" description="HTH psq-type" evidence="3">
    <location>
        <begin position="18"/>
        <end position="51"/>
    </location>
</feature>
<keyword evidence="2" id="KW-0175">Coiled coil</keyword>
<evidence type="ECO:0000313" key="5">
    <source>
        <dbReference type="Proteomes" id="UP001159363"/>
    </source>
</evidence>
<evidence type="ECO:0000256" key="2">
    <source>
        <dbReference type="SAM" id="Coils"/>
    </source>
</evidence>
<dbReference type="InterPro" id="IPR007889">
    <property type="entry name" value="HTH_Psq"/>
</dbReference>
<name>A0ABQ9H623_9NEOP</name>
<sequence>MLRKRQRTTHTRSYSAVALKRAVEKVLKEGASIRQVAKEAGIPRSTIKRYVIKATEFGTNNVNSRPCSEHLKIFSHDEEKLLPNYIKHACLIYYGLSTQSARKLAYEFATANGKEIPTNWSTNKMSGKEWMNSFMQHHALTLRTTEQTSLGRATELNVTNVNLTHWTSDSNRKRNTCYYGSNCWSNRKHYNNDCSNWMINHPGRSISIYDIGGLIRDAFPLAFTLKNICDMPVPSQSNDVPATTQSNDLPVTSKSNDIPTAIQSNCTPVIQSAHYKGDHHTIVYTNAVTTSDKPKIISPEQVCPHRKAPARNKNQSRRTVKSAVLTDTPVKQCLEEKAKLTAEKKAAAENRKMLKKIKAFHLPPTTLNTEILKRKLFEDSSSSNEELPESSSSSCSLNLSEEENDLPLSVGSYALVKVHGKRRHKEFATTCEGEFGKIRHYGFFSQ</sequence>
<feature type="coiled-coil region" evidence="2">
    <location>
        <begin position="330"/>
        <end position="357"/>
    </location>
</feature>
<dbReference type="SUPFAM" id="SSF46689">
    <property type="entry name" value="Homeodomain-like"/>
    <property type="match status" value="1"/>
</dbReference>
<comment type="subcellular location">
    <subcellularLocation>
        <location evidence="1">Nucleus</location>
    </subcellularLocation>
</comment>
<evidence type="ECO:0000256" key="1">
    <source>
        <dbReference type="ARBA" id="ARBA00004123"/>
    </source>
</evidence>
<dbReference type="InterPro" id="IPR009057">
    <property type="entry name" value="Homeodomain-like_sf"/>
</dbReference>
<gene>
    <name evidence="4" type="ORF">PR048_020335</name>
</gene>
<evidence type="ECO:0000313" key="4">
    <source>
        <dbReference type="EMBL" id="KAJ8879727.1"/>
    </source>
</evidence>
<protein>
    <recommendedName>
        <fullName evidence="3">HTH psq-type domain-containing protein</fullName>
    </recommendedName>
</protein>
<proteinExistence type="predicted"/>